<dbReference type="Gene3D" id="3.30.1490.270">
    <property type="match status" value="1"/>
</dbReference>
<feature type="domain" description="Circularly permuted ATP-grasp type 2" evidence="2">
    <location>
        <begin position="76"/>
        <end position="452"/>
    </location>
</feature>
<dbReference type="RefSeq" id="WP_212531371.1">
    <property type="nucleotide sequence ID" value="NZ_JAGSOG010000169.1"/>
</dbReference>
<evidence type="ECO:0000313" key="4">
    <source>
        <dbReference type="Proteomes" id="UP000675781"/>
    </source>
</evidence>
<reference evidence="3" key="1">
    <citation type="submission" date="2021-04" db="EMBL/GenBank/DDBJ databases">
        <title>Genome based classification of Actinospica acidithermotolerans sp. nov., an actinobacterium isolated from an Indonesian hot spring.</title>
        <authorList>
            <person name="Kusuma A.B."/>
            <person name="Putra K.E."/>
            <person name="Nafisah S."/>
            <person name="Loh J."/>
            <person name="Nouioui I."/>
            <person name="Goodfellow M."/>
        </authorList>
    </citation>
    <scope>NUCLEOTIDE SEQUENCE</scope>
    <source>
        <strain evidence="3">CSCA 57</strain>
    </source>
</reference>
<name>A0A941EZB1_9ACTN</name>
<dbReference type="Pfam" id="PF14403">
    <property type="entry name" value="CP_ATPgrasp_2"/>
    <property type="match status" value="1"/>
</dbReference>
<dbReference type="InterPro" id="IPR051680">
    <property type="entry name" value="ATP-dep_Glu-Cys_Ligase-2"/>
</dbReference>
<comment type="caution">
    <text evidence="3">The sequence shown here is derived from an EMBL/GenBank/DDBJ whole genome shotgun (WGS) entry which is preliminary data.</text>
</comment>
<protein>
    <submittedName>
        <fullName evidence="3">Circularly permuted type 2 ATP-grasp protein</fullName>
    </submittedName>
</protein>
<dbReference type="PANTHER" id="PTHR34595">
    <property type="entry name" value="BLR5612 PROTEIN"/>
    <property type="match status" value="1"/>
</dbReference>
<proteinExistence type="predicted"/>
<accession>A0A941EZB1</accession>
<dbReference type="InterPro" id="IPR025841">
    <property type="entry name" value="CP_ATPgrasp_2"/>
</dbReference>
<dbReference type="AlphaFoldDB" id="A0A941EZB1"/>
<dbReference type="EMBL" id="JAGSOG010000169">
    <property type="protein sequence ID" value="MBR7836899.1"/>
    <property type="molecule type" value="Genomic_DNA"/>
</dbReference>
<dbReference type="SUPFAM" id="SSF56059">
    <property type="entry name" value="Glutathione synthetase ATP-binding domain-like"/>
    <property type="match status" value="1"/>
</dbReference>
<organism evidence="3 4">
    <name type="scientific">Actinospica durhamensis</name>
    <dbReference type="NCBI Taxonomy" id="1508375"/>
    <lineage>
        <taxon>Bacteria</taxon>
        <taxon>Bacillati</taxon>
        <taxon>Actinomycetota</taxon>
        <taxon>Actinomycetes</taxon>
        <taxon>Catenulisporales</taxon>
        <taxon>Actinospicaceae</taxon>
        <taxon>Actinospica</taxon>
    </lineage>
</organism>
<evidence type="ECO:0000259" key="2">
    <source>
        <dbReference type="Pfam" id="PF14403"/>
    </source>
</evidence>
<evidence type="ECO:0000256" key="1">
    <source>
        <dbReference type="SAM" id="MobiDB-lite"/>
    </source>
</evidence>
<keyword evidence="4" id="KW-1185">Reference proteome</keyword>
<gene>
    <name evidence="3" type="ORF">KDL01_26715</name>
</gene>
<evidence type="ECO:0000313" key="3">
    <source>
        <dbReference type="EMBL" id="MBR7836899.1"/>
    </source>
</evidence>
<dbReference type="InterPro" id="IPR016450">
    <property type="entry name" value="UCP005522"/>
</dbReference>
<dbReference type="PANTHER" id="PTHR34595:SF7">
    <property type="entry name" value="SLL1039 PROTEIN"/>
    <property type="match status" value="1"/>
</dbReference>
<dbReference type="PIRSF" id="PIRSF005522">
    <property type="entry name" value="UCP005522"/>
    <property type="match status" value="1"/>
</dbReference>
<dbReference type="Proteomes" id="UP000675781">
    <property type="component" value="Unassembled WGS sequence"/>
</dbReference>
<feature type="compositionally biased region" description="Low complexity" evidence="1">
    <location>
        <begin position="495"/>
        <end position="505"/>
    </location>
</feature>
<dbReference type="Gene3D" id="3.40.50.11290">
    <property type="match status" value="1"/>
</dbReference>
<sequence>MADVFDGYVFGEAWDEMFAGPGDPRSAYRAVHGTLEHFDPDELRLRAEQVARAFTDRGVTFAFDGQERPFPLDLVPRVISAQEWDLIDRGVRQRVLALEAFLADVYGPAQVFADGIVPRSVVLTGSGFQRAAHGIEPANGVRVHVAGIDLVRDVDGRFRVLEDNVRVPSGVSYVLENRRIMTRTFPGLFAEQRVRPVDDYPARLLGALRAAAPAGVADPVVVVLTPGVANSAYFEHALLARLMGVQLVEGRDLFCVENRVLMRTTSGEEPVHVVYRRIDDEFIDPLHFRTDSVIGCPGLLNAARAGQVTIANAVGCGAADDKLIYTYIPELIRYYLGEEPVLENVESHRLEDPERLEWVLGHLDELVLKPVDGAGGKGIVIGPKADERVLHTLRAQVAADPRGWIAQRPVALSTSPTFTADRFAPRHIDLRPFAVNDGERVWVLPGGLTRVALREGALIVNSSQGGGSKDTWVLAPERGRAGTPAAGSDTLLGGPAEAEAAYAPADGQLSDAVAGRLAGPAGDEHRQQQQQQQ</sequence>
<feature type="region of interest" description="Disordered" evidence="1">
    <location>
        <begin position="479"/>
        <end position="533"/>
    </location>
</feature>